<gene>
    <name evidence="3" type="ORF">DZF91_31570</name>
</gene>
<reference evidence="3 4" key="1">
    <citation type="submission" date="2018-08" db="EMBL/GenBank/DDBJ databases">
        <title>Actinomadura jelena sp. nov., a novel Actinomycete isolated from soil in Chad.</title>
        <authorList>
            <person name="Shi L."/>
        </authorList>
    </citation>
    <scope>NUCLEOTIDE SEQUENCE [LARGE SCALE GENOMIC DNA]</scope>
    <source>
        <strain evidence="3 4">NEAU-G17</strain>
    </source>
</reference>
<feature type="region of interest" description="Disordered" evidence="1">
    <location>
        <begin position="245"/>
        <end position="287"/>
    </location>
</feature>
<accession>A0A372JCI7</accession>
<evidence type="ECO:0000313" key="4">
    <source>
        <dbReference type="Proteomes" id="UP000261811"/>
    </source>
</evidence>
<name>A0A372JCI7_9ACTN</name>
<proteinExistence type="predicted"/>
<evidence type="ECO:0000259" key="2">
    <source>
        <dbReference type="Pfam" id="PF10105"/>
    </source>
</evidence>
<evidence type="ECO:0000313" key="3">
    <source>
        <dbReference type="EMBL" id="RFU37692.1"/>
    </source>
</evidence>
<organism evidence="3 4">
    <name type="scientific">Actinomadura logoneensis</name>
    <dbReference type="NCBI Taxonomy" id="2293572"/>
    <lineage>
        <taxon>Bacteria</taxon>
        <taxon>Bacillati</taxon>
        <taxon>Actinomycetota</taxon>
        <taxon>Actinomycetes</taxon>
        <taxon>Streptosporangiales</taxon>
        <taxon>Thermomonosporaceae</taxon>
        <taxon>Actinomadura</taxon>
    </lineage>
</organism>
<dbReference type="InterPro" id="IPR018768">
    <property type="entry name" value="DUF2344"/>
</dbReference>
<keyword evidence="4" id="KW-1185">Reference proteome</keyword>
<dbReference type="AlphaFoldDB" id="A0A372JCI7"/>
<dbReference type="RefSeq" id="WP_117360721.1">
    <property type="nucleotide sequence ID" value="NZ_QURH01000935.1"/>
</dbReference>
<dbReference type="NCBIfam" id="TIGR03936">
    <property type="entry name" value="sam_1_link_chp"/>
    <property type="match status" value="1"/>
</dbReference>
<dbReference type="EMBL" id="QURH01000935">
    <property type="protein sequence ID" value="RFU37692.1"/>
    <property type="molecule type" value="Genomic_DNA"/>
</dbReference>
<feature type="domain" description="DUF2344" evidence="2">
    <location>
        <begin position="13"/>
        <end position="209"/>
    </location>
</feature>
<sequence>MPEGPAPAPVIQRLRVRYAKRGRLRFTSHRDISRAVERAVRRAGIPVAFSAGFTPHPKISYAGAAATGVASEAEYLEIGLTEPRDPARVRAELDAALPPGLDVVDVVALPEGTGKSTALADRLQASEWRVRLDGVAAGDAEAAVSAFLAAGAVEVERLTKKGRRRFDVRAAVSALEAFQDADRRGTEATDAPCAILRMVVRHTTPAVRPDDILTGLRQVADLAPPSPPLVTRLAQGLLDEQTGVLADPLDPDRETASAAGDEAGPADGSALPRSGDAAGVDAVSARS</sequence>
<dbReference type="OrthoDB" id="9780488at2"/>
<evidence type="ECO:0000256" key="1">
    <source>
        <dbReference type="SAM" id="MobiDB-lite"/>
    </source>
</evidence>
<dbReference type="Pfam" id="PF10105">
    <property type="entry name" value="DUF2344"/>
    <property type="match status" value="1"/>
</dbReference>
<protein>
    <submittedName>
        <fullName evidence="3">DUF2344 domain-containing protein</fullName>
    </submittedName>
</protein>
<comment type="caution">
    <text evidence="3">The sequence shown here is derived from an EMBL/GenBank/DDBJ whole genome shotgun (WGS) entry which is preliminary data.</text>
</comment>
<dbReference type="Proteomes" id="UP000261811">
    <property type="component" value="Unassembled WGS sequence"/>
</dbReference>